<protein>
    <recommendedName>
        <fullName evidence="10">Molybdopterin-synthase adenylyltransferase</fullName>
        <ecNumber evidence="9">2.7.7.80</ecNumber>
    </recommendedName>
    <alternativeName>
        <fullName evidence="13">MoaD protein adenylase</fullName>
    </alternativeName>
    <alternativeName>
        <fullName evidence="11">Molybdopterin-converting factor subunit 1 adenylase</fullName>
    </alternativeName>
    <alternativeName>
        <fullName evidence="12">Sulfur carrier protein MoaD adenylyltransferase</fullName>
    </alternativeName>
</protein>
<evidence type="ECO:0000256" key="6">
    <source>
        <dbReference type="ARBA" id="ARBA00052218"/>
    </source>
</evidence>
<dbReference type="AlphaFoldDB" id="Q31IP0"/>
<dbReference type="GO" id="GO:0004792">
    <property type="term" value="F:thiosulfate-cyanide sulfurtransferase activity"/>
    <property type="evidence" value="ECO:0007669"/>
    <property type="project" value="TreeGrafter"/>
</dbReference>
<dbReference type="FunFam" id="3.40.50.720:FF:000033">
    <property type="entry name" value="Adenylyltransferase and sulfurtransferase MOCS3"/>
    <property type="match status" value="1"/>
</dbReference>
<dbReference type="GO" id="GO:0008146">
    <property type="term" value="F:sulfotransferase activity"/>
    <property type="evidence" value="ECO:0007669"/>
    <property type="project" value="TreeGrafter"/>
</dbReference>
<dbReference type="InterPro" id="IPR035985">
    <property type="entry name" value="Ubiquitin-activating_enz"/>
</dbReference>
<dbReference type="GO" id="GO:0061605">
    <property type="term" value="F:molybdopterin-synthase adenylyltransferase activity"/>
    <property type="evidence" value="ECO:0007669"/>
    <property type="project" value="UniProtKB-EC"/>
</dbReference>
<dbReference type="PANTHER" id="PTHR10953:SF102">
    <property type="entry name" value="ADENYLYLTRANSFERASE AND SULFURTRANSFERASE MOCS3"/>
    <property type="match status" value="1"/>
</dbReference>
<evidence type="ECO:0000256" key="7">
    <source>
        <dbReference type="ARBA" id="ARBA00055169"/>
    </source>
</evidence>
<keyword evidence="4" id="KW-0547">Nucleotide-binding</keyword>
<dbReference type="InterPro" id="IPR000594">
    <property type="entry name" value="ThiF_NAD_FAD-bd"/>
</dbReference>
<comment type="catalytic activity">
    <reaction evidence="6">
        <text>[molybdopterin-synthase sulfur-carrier protein]-C-terminal Gly-Gly + ATP + H(+) = [molybdopterin-synthase sulfur-carrier protein]-C-terminal Gly-Gly-AMP + diphosphate</text>
        <dbReference type="Rhea" id="RHEA:43616"/>
        <dbReference type="Rhea" id="RHEA-COMP:12159"/>
        <dbReference type="Rhea" id="RHEA-COMP:12202"/>
        <dbReference type="ChEBI" id="CHEBI:15378"/>
        <dbReference type="ChEBI" id="CHEBI:30616"/>
        <dbReference type="ChEBI" id="CHEBI:33019"/>
        <dbReference type="ChEBI" id="CHEBI:90618"/>
        <dbReference type="ChEBI" id="CHEBI:90778"/>
        <dbReference type="EC" id="2.7.7.80"/>
    </reaction>
</comment>
<name>Q31IP0_HYDCU</name>
<dbReference type="eggNOG" id="COG0476">
    <property type="taxonomic scope" value="Bacteria"/>
</dbReference>
<organism evidence="15">
    <name type="scientific">Hydrogenovibrio crunogenus (strain DSM 25203 / XCL-2)</name>
    <name type="common">Thiomicrospira crunogena</name>
    <dbReference type="NCBI Taxonomy" id="317025"/>
    <lineage>
        <taxon>Bacteria</taxon>
        <taxon>Pseudomonadati</taxon>
        <taxon>Pseudomonadota</taxon>
        <taxon>Gammaproteobacteria</taxon>
        <taxon>Thiotrichales</taxon>
        <taxon>Piscirickettsiaceae</taxon>
        <taxon>Hydrogenovibrio</taxon>
    </lineage>
</organism>
<dbReference type="Pfam" id="PF00899">
    <property type="entry name" value="ThiF"/>
    <property type="match status" value="1"/>
</dbReference>
<dbReference type="HOGENOM" id="CLU_013325_10_3_6"/>
<evidence type="ECO:0000256" key="8">
    <source>
        <dbReference type="ARBA" id="ARBA00063809"/>
    </source>
</evidence>
<evidence type="ECO:0000256" key="11">
    <source>
        <dbReference type="ARBA" id="ARBA00075110"/>
    </source>
</evidence>
<dbReference type="NCBIfam" id="NF004281">
    <property type="entry name" value="PRK05690.1"/>
    <property type="match status" value="1"/>
</dbReference>
<gene>
    <name evidence="15" type="ordered locus">Tcr_0387</name>
</gene>
<dbReference type="KEGG" id="tcx:Tcr_0387"/>
<dbReference type="PANTHER" id="PTHR10953">
    <property type="entry name" value="UBIQUITIN-ACTIVATING ENZYME E1"/>
    <property type="match status" value="1"/>
</dbReference>
<reference evidence="15" key="1">
    <citation type="submission" date="2006-07" db="EMBL/GenBank/DDBJ databases">
        <title>Complete sequence of Thiomicrospira crunogena XCL-2.</title>
        <authorList>
            <consortium name="US DOE Joint Genome Institute"/>
            <person name="Copeland A."/>
            <person name="Lucas S."/>
            <person name="Lapidus A."/>
            <person name="Barry K."/>
            <person name="Detter J.C."/>
            <person name="Glavina del Rio T."/>
            <person name="Hammon N."/>
            <person name="Israni S."/>
            <person name="Dalin E."/>
            <person name="Tice H."/>
            <person name="Pitluck S."/>
            <person name="Chain P."/>
            <person name="Malfatti S."/>
            <person name="Shin M."/>
            <person name="Vergez L."/>
            <person name="Schmutz J."/>
            <person name="Larimer F."/>
            <person name="Land M."/>
            <person name="Hauser L."/>
            <person name="Kyrpides N."/>
            <person name="Lykidis A."/>
            <person name="Scott K.M."/>
            <person name="Sievert S."/>
            <person name="Kerfeld C."/>
            <person name="Freyermuth S."/>
            <person name="Dobrinski K."/>
            <person name="Boller A."/>
            <person name="Fitzpatrick K."/>
            <person name="Thoma P."/>
            <person name="Moore J."/>
            <person name="Richardson P."/>
        </authorList>
    </citation>
    <scope>NUCLEOTIDE SEQUENCE</scope>
    <source>
        <strain evidence="15">XCL-2</strain>
    </source>
</reference>
<keyword evidence="5" id="KW-0067">ATP-binding</keyword>
<dbReference type="GO" id="GO:0005524">
    <property type="term" value="F:ATP binding"/>
    <property type="evidence" value="ECO:0007669"/>
    <property type="project" value="UniProtKB-KW"/>
</dbReference>
<keyword evidence="3" id="KW-0808">Transferase</keyword>
<feature type="domain" description="THIF-type NAD/FAD binding fold" evidence="14">
    <location>
        <begin position="18"/>
        <end position="251"/>
    </location>
</feature>
<proteinExistence type="inferred from homology"/>
<evidence type="ECO:0000256" key="4">
    <source>
        <dbReference type="ARBA" id="ARBA00022741"/>
    </source>
</evidence>
<evidence type="ECO:0000313" key="15">
    <source>
        <dbReference type="EMBL" id="ABB40983.1"/>
    </source>
</evidence>
<comment type="pathway">
    <text evidence="1">Cofactor biosynthesis; molybdopterin biosynthesis.</text>
</comment>
<dbReference type="OrthoDB" id="9804286at2"/>
<accession>Q31IP0</accession>
<evidence type="ECO:0000256" key="12">
    <source>
        <dbReference type="ARBA" id="ARBA00075328"/>
    </source>
</evidence>
<dbReference type="EC" id="2.7.7.80" evidence="9"/>
<dbReference type="GO" id="GO:0005829">
    <property type="term" value="C:cytosol"/>
    <property type="evidence" value="ECO:0007669"/>
    <property type="project" value="TreeGrafter"/>
</dbReference>
<evidence type="ECO:0000256" key="2">
    <source>
        <dbReference type="ARBA" id="ARBA00009919"/>
    </source>
</evidence>
<dbReference type="GO" id="GO:0008641">
    <property type="term" value="F:ubiquitin-like modifier activating enzyme activity"/>
    <property type="evidence" value="ECO:0007669"/>
    <property type="project" value="InterPro"/>
</dbReference>
<comment type="function">
    <text evidence="7">Catalyzes the adenylation by ATP of the carboxyl group of the C-terminal glycine of sulfur carrier protein MoaD.</text>
</comment>
<evidence type="ECO:0000256" key="13">
    <source>
        <dbReference type="ARBA" id="ARBA00078531"/>
    </source>
</evidence>
<evidence type="ECO:0000256" key="3">
    <source>
        <dbReference type="ARBA" id="ARBA00022679"/>
    </source>
</evidence>
<evidence type="ECO:0000256" key="5">
    <source>
        <dbReference type="ARBA" id="ARBA00022840"/>
    </source>
</evidence>
<dbReference type="InterPro" id="IPR045886">
    <property type="entry name" value="ThiF/MoeB/HesA"/>
</dbReference>
<dbReference type="EMBL" id="CP000109">
    <property type="protein sequence ID" value="ABB40983.1"/>
    <property type="molecule type" value="Genomic_DNA"/>
</dbReference>
<dbReference type="SUPFAM" id="SSF69572">
    <property type="entry name" value="Activating enzymes of the ubiquitin-like proteins"/>
    <property type="match status" value="1"/>
</dbReference>
<dbReference type="Gene3D" id="3.40.50.720">
    <property type="entry name" value="NAD(P)-binding Rossmann-like Domain"/>
    <property type="match status" value="1"/>
</dbReference>
<evidence type="ECO:0000259" key="14">
    <source>
        <dbReference type="Pfam" id="PF00899"/>
    </source>
</evidence>
<evidence type="ECO:0000256" key="9">
    <source>
        <dbReference type="ARBA" id="ARBA00066884"/>
    </source>
</evidence>
<evidence type="ECO:0000256" key="10">
    <source>
        <dbReference type="ARBA" id="ARBA00073635"/>
    </source>
</evidence>
<sequence>MLMNTLKTELNDEELSRYSRQILLSEIDYAGQLKLAQSHAVIFGLGGLGSPASLYLASAGVGTLTLVDFDEVDDSNLQRQVIHREANIGQPKVLSAKENLQALNHHIDIHTVNHKLDETELEALIQSADIVLDCTDNFESRFALNRVCLKQKKPLVSGAAIRWEGQLTTYDFRQEDSPCYQCLYKEGQGQELTCSQNGVVAPMVGMVGSMQAMEAIKALIGLPTLVGKLMIMDGVTMQIRTLKLSKDPDCKTCHPPH</sequence>
<evidence type="ECO:0000256" key="1">
    <source>
        <dbReference type="ARBA" id="ARBA00005046"/>
    </source>
</evidence>
<dbReference type="CDD" id="cd00757">
    <property type="entry name" value="ThiF_MoeB_HesA_family"/>
    <property type="match status" value="1"/>
</dbReference>
<comment type="similarity">
    <text evidence="2">Belongs to the HesA/MoeB/ThiF family.</text>
</comment>
<dbReference type="STRING" id="317025.Tcr_0387"/>
<comment type="subunit">
    <text evidence="8">Homodimer. Forms a stable heterotetrameric complex of 2 MoeB and 2 MoaD during adenylation of MoaD.</text>
</comment>